<organism evidence="1 2">
    <name type="scientific">Nodularia spumigena CENA596</name>
    <dbReference type="NCBI Taxonomy" id="1819295"/>
    <lineage>
        <taxon>Bacteria</taxon>
        <taxon>Bacillati</taxon>
        <taxon>Cyanobacteriota</taxon>
        <taxon>Cyanophyceae</taxon>
        <taxon>Nostocales</taxon>
        <taxon>Nodulariaceae</taxon>
        <taxon>Nodularia</taxon>
    </lineage>
</organism>
<proteinExistence type="predicted"/>
<evidence type="ECO:0000313" key="2">
    <source>
        <dbReference type="Proteomes" id="UP000076555"/>
    </source>
</evidence>
<dbReference type="EMBL" id="LWAJ01000023">
    <property type="protein sequence ID" value="KZL51402.1"/>
    <property type="molecule type" value="Genomic_DNA"/>
</dbReference>
<name>A0A166KQ62_NODSP</name>
<dbReference type="AlphaFoldDB" id="A0A166KQ62"/>
<protein>
    <submittedName>
        <fullName evidence="1">Uncharacterized protein</fullName>
    </submittedName>
</protein>
<evidence type="ECO:0000313" key="1">
    <source>
        <dbReference type="EMBL" id="KZL51402.1"/>
    </source>
</evidence>
<gene>
    <name evidence="1" type="ORF">A2T98_02170</name>
</gene>
<dbReference type="RefSeq" id="WP_063871367.1">
    <property type="nucleotide sequence ID" value="NZ_CAWMRI010000023.1"/>
</dbReference>
<accession>A0A166KQ62</accession>
<reference evidence="1 2" key="1">
    <citation type="submission" date="2016-04" db="EMBL/GenBank/DDBJ databases">
        <title>Draft Genome Assembly of the Bloom-forming Cyanobacterium Nodularia spumigena Strain CENA596 in Shrimp Production Ponds.</title>
        <authorList>
            <person name="Popin R.V."/>
            <person name="Rigonato J."/>
            <person name="Abreu V.A."/>
            <person name="Andreote A.P."/>
            <person name="Silveira S.B."/>
            <person name="Odebrecht C."/>
            <person name="Fiore M.F."/>
        </authorList>
    </citation>
    <scope>NUCLEOTIDE SEQUENCE [LARGE SCALE GENOMIC DNA]</scope>
    <source>
        <strain evidence="1 2">CENA596</strain>
    </source>
</reference>
<comment type="caution">
    <text evidence="1">The sequence shown here is derived from an EMBL/GenBank/DDBJ whole genome shotgun (WGS) entry which is preliminary data.</text>
</comment>
<dbReference type="Proteomes" id="UP000076555">
    <property type="component" value="Unassembled WGS sequence"/>
</dbReference>
<sequence length="69" mass="7962">MLKKRCFPTLNNFSSNAIAVCCFRFTLAIHCKMLLILAEFALENQKLPRRVEMLNAILLAFLNLDDDMI</sequence>